<keyword evidence="3 7" id="KW-0813">Transport</keyword>
<evidence type="ECO:0000256" key="6">
    <source>
        <dbReference type="ARBA" id="ARBA00023136"/>
    </source>
</evidence>
<dbReference type="OrthoDB" id="6339427at2759"/>
<dbReference type="InterPro" id="IPR036259">
    <property type="entry name" value="MFS_trans_sf"/>
</dbReference>
<dbReference type="GO" id="GO:0016324">
    <property type="term" value="C:apical plasma membrane"/>
    <property type="evidence" value="ECO:0007669"/>
    <property type="project" value="TreeGrafter"/>
</dbReference>
<feature type="region of interest" description="Disordered" evidence="9">
    <location>
        <begin position="549"/>
        <end position="595"/>
    </location>
</feature>
<keyword evidence="4 10" id="KW-0812">Transmembrane</keyword>
<dbReference type="GO" id="GO:0005366">
    <property type="term" value="F:myo-inositol:proton symporter activity"/>
    <property type="evidence" value="ECO:0007669"/>
    <property type="project" value="TreeGrafter"/>
</dbReference>
<keyword evidence="5 10" id="KW-1133">Transmembrane helix</keyword>
<dbReference type="PANTHER" id="PTHR48020:SF12">
    <property type="entry name" value="PROTON MYO-INOSITOL COTRANSPORTER"/>
    <property type="match status" value="1"/>
</dbReference>
<evidence type="ECO:0000259" key="11">
    <source>
        <dbReference type="PROSITE" id="PS50850"/>
    </source>
</evidence>
<feature type="transmembrane region" description="Helical" evidence="10">
    <location>
        <begin position="107"/>
        <end position="128"/>
    </location>
</feature>
<evidence type="ECO:0000256" key="10">
    <source>
        <dbReference type="SAM" id="Phobius"/>
    </source>
</evidence>
<evidence type="ECO:0000313" key="12">
    <source>
        <dbReference type="EMBL" id="CAG5116892.1"/>
    </source>
</evidence>
<feature type="transmembrane region" description="Helical" evidence="10">
    <location>
        <begin position="53"/>
        <end position="74"/>
    </location>
</feature>
<feature type="transmembrane region" description="Helical" evidence="10">
    <location>
        <begin position="168"/>
        <end position="190"/>
    </location>
</feature>
<name>A0A8S3YMY8_9EUPU</name>
<dbReference type="Gene3D" id="1.20.1250.20">
    <property type="entry name" value="MFS general substrate transporter like domains"/>
    <property type="match status" value="2"/>
</dbReference>
<evidence type="ECO:0000256" key="7">
    <source>
        <dbReference type="RuleBase" id="RU003346"/>
    </source>
</evidence>
<feature type="transmembrane region" description="Helical" evidence="10">
    <location>
        <begin position="472"/>
        <end position="493"/>
    </location>
</feature>
<dbReference type="PANTHER" id="PTHR48020">
    <property type="entry name" value="PROTON MYO-INOSITOL COTRANSPORTER"/>
    <property type="match status" value="1"/>
</dbReference>
<evidence type="ECO:0000256" key="9">
    <source>
        <dbReference type="SAM" id="MobiDB-lite"/>
    </source>
</evidence>
<dbReference type="InterPro" id="IPR020846">
    <property type="entry name" value="MFS_dom"/>
</dbReference>
<comment type="caution">
    <text evidence="12">The sequence shown here is derived from an EMBL/GenBank/DDBJ whole genome shotgun (WGS) entry which is preliminary data.</text>
</comment>
<dbReference type="InterPro" id="IPR003663">
    <property type="entry name" value="Sugar/inositol_transpt"/>
</dbReference>
<evidence type="ECO:0000256" key="8">
    <source>
        <dbReference type="SAM" id="Coils"/>
    </source>
</evidence>
<dbReference type="PRINTS" id="PR00171">
    <property type="entry name" value="SUGRTRNSPORT"/>
</dbReference>
<evidence type="ECO:0000256" key="3">
    <source>
        <dbReference type="ARBA" id="ARBA00022448"/>
    </source>
</evidence>
<keyword evidence="13" id="KW-1185">Reference proteome</keyword>
<feature type="transmembrane region" description="Helical" evidence="10">
    <location>
        <begin position="81"/>
        <end position="101"/>
    </location>
</feature>
<dbReference type="AlphaFoldDB" id="A0A8S3YMY8"/>
<evidence type="ECO:0000313" key="13">
    <source>
        <dbReference type="Proteomes" id="UP000678393"/>
    </source>
</evidence>
<feature type="compositionally biased region" description="Polar residues" evidence="9">
    <location>
        <begin position="581"/>
        <end position="595"/>
    </location>
</feature>
<dbReference type="Pfam" id="PF00083">
    <property type="entry name" value="Sugar_tr"/>
    <property type="match status" value="2"/>
</dbReference>
<organism evidence="12 13">
    <name type="scientific">Candidula unifasciata</name>
    <dbReference type="NCBI Taxonomy" id="100452"/>
    <lineage>
        <taxon>Eukaryota</taxon>
        <taxon>Metazoa</taxon>
        <taxon>Spiralia</taxon>
        <taxon>Lophotrochozoa</taxon>
        <taxon>Mollusca</taxon>
        <taxon>Gastropoda</taxon>
        <taxon>Heterobranchia</taxon>
        <taxon>Euthyneura</taxon>
        <taxon>Panpulmonata</taxon>
        <taxon>Eupulmonata</taxon>
        <taxon>Stylommatophora</taxon>
        <taxon>Helicina</taxon>
        <taxon>Helicoidea</taxon>
        <taxon>Geomitridae</taxon>
        <taxon>Candidula</taxon>
    </lineage>
</organism>
<dbReference type="PROSITE" id="PS50850">
    <property type="entry name" value="MFS"/>
    <property type="match status" value="1"/>
</dbReference>
<evidence type="ECO:0000256" key="5">
    <source>
        <dbReference type="ARBA" id="ARBA00022989"/>
    </source>
</evidence>
<feature type="transmembrane region" description="Helical" evidence="10">
    <location>
        <begin position="320"/>
        <end position="343"/>
    </location>
</feature>
<accession>A0A8S3YMY8</accession>
<feature type="domain" description="Major facilitator superfamily (MFS) profile" evidence="11">
    <location>
        <begin position="16"/>
        <end position="527"/>
    </location>
</feature>
<sequence length="595" mass="64082">MPEGEKEKNPCIIYFLTISATLGGLLFGYDTGIISGAIILINDEFGLTSGMHQLIVASTVGSAAIFSLFSGIVADAIGRKGTIMVSAVIFTIGGVCMGVAAGPEMIILGRFIVGAAIGFVSSVVPVYISECAPISIRGLLITMNQLFITIGIVISSVFAGAFQGFDGGWRIMLGAGALPGVIQFIFFLGLPESPRYQLMKSQEAKAEKTLKQIRNKDDVKEELSEMKRQIEEEKMSKGWAIWQRIFTTPHIRKALFIGCMLQLFQQFCGINAVIYYSSTILMSAGFSSKLAIWLAVVPTTINFLATFIGLWAVESLGRKLALALSFLAIGGALLVLTAGFLLAQLNSPEAKATNDALSIVTLCNKYPTCHECISNGHCGYCYRIVKSEIKEGSCVNSSAEAAWAMSGRCSKNNSTKKFMVPDMSYTYNFCPSEYGWLAVLGMVLYVLGFAPGAGPMPWTINAEIYPQWGRSIANSLAAVTNWTCNVIVSYFFLTLTMTITAWGTFLLFCGVCIVGAIFVLAYVPETKDKSLEEVELLFMTEAVRKETLANRQKKEEEGGGGGGVASPDNLTETDLAKKTTEPSFTLGASGSTALT</sequence>
<dbReference type="EMBL" id="CAJHNH020000317">
    <property type="protein sequence ID" value="CAG5116892.1"/>
    <property type="molecule type" value="Genomic_DNA"/>
</dbReference>
<comment type="similarity">
    <text evidence="2 7">Belongs to the major facilitator superfamily. Sugar transporter (TC 2.A.1.1) family.</text>
</comment>
<protein>
    <recommendedName>
        <fullName evidence="11">Major facilitator superfamily (MFS) profile domain-containing protein</fullName>
    </recommendedName>
</protein>
<dbReference type="SUPFAM" id="SSF103473">
    <property type="entry name" value="MFS general substrate transporter"/>
    <property type="match status" value="1"/>
</dbReference>
<proteinExistence type="inferred from homology"/>
<feature type="transmembrane region" description="Helical" evidence="10">
    <location>
        <begin position="254"/>
        <end position="278"/>
    </location>
</feature>
<dbReference type="PROSITE" id="PS00216">
    <property type="entry name" value="SUGAR_TRANSPORT_1"/>
    <property type="match status" value="2"/>
</dbReference>
<dbReference type="InterPro" id="IPR005829">
    <property type="entry name" value="Sugar_transporter_CS"/>
</dbReference>
<feature type="coiled-coil region" evidence="8">
    <location>
        <begin position="196"/>
        <end position="236"/>
    </location>
</feature>
<dbReference type="NCBIfam" id="TIGR00879">
    <property type="entry name" value="SP"/>
    <property type="match status" value="1"/>
</dbReference>
<dbReference type="PROSITE" id="PS00217">
    <property type="entry name" value="SUGAR_TRANSPORT_2"/>
    <property type="match status" value="1"/>
</dbReference>
<dbReference type="InterPro" id="IPR050814">
    <property type="entry name" value="Myo-inositol_Transporter"/>
</dbReference>
<gene>
    <name evidence="12" type="ORF">CUNI_LOCUS2450</name>
</gene>
<evidence type="ECO:0000256" key="4">
    <source>
        <dbReference type="ARBA" id="ARBA00022692"/>
    </source>
</evidence>
<feature type="transmembrane region" description="Helical" evidence="10">
    <location>
        <begin position="140"/>
        <end position="162"/>
    </location>
</feature>
<evidence type="ECO:0000256" key="2">
    <source>
        <dbReference type="ARBA" id="ARBA00010992"/>
    </source>
</evidence>
<reference evidence="12" key="1">
    <citation type="submission" date="2021-04" db="EMBL/GenBank/DDBJ databases">
        <authorList>
            <consortium name="Molecular Ecology Group"/>
        </authorList>
    </citation>
    <scope>NUCLEOTIDE SEQUENCE</scope>
</reference>
<feature type="transmembrane region" description="Helical" evidence="10">
    <location>
        <begin position="499"/>
        <end position="523"/>
    </location>
</feature>
<keyword evidence="8" id="KW-0175">Coiled coil</keyword>
<feature type="transmembrane region" description="Helical" evidence="10">
    <location>
        <begin position="12"/>
        <end position="41"/>
    </location>
</feature>
<dbReference type="Proteomes" id="UP000678393">
    <property type="component" value="Unassembled WGS sequence"/>
</dbReference>
<evidence type="ECO:0000256" key="1">
    <source>
        <dbReference type="ARBA" id="ARBA00004141"/>
    </source>
</evidence>
<feature type="transmembrane region" description="Helical" evidence="10">
    <location>
        <begin position="434"/>
        <end position="460"/>
    </location>
</feature>
<feature type="transmembrane region" description="Helical" evidence="10">
    <location>
        <begin position="290"/>
        <end position="313"/>
    </location>
</feature>
<comment type="subcellular location">
    <subcellularLocation>
        <location evidence="1">Membrane</location>
        <topology evidence="1">Multi-pass membrane protein</topology>
    </subcellularLocation>
</comment>
<keyword evidence="6 10" id="KW-0472">Membrane</keyword>
<dbReference type="InterPro" id="IPR005828">
    <property type="entry name" value="MFS_sugar_transport-like"/>
</dbReference>